<protein>
    <submittedName>
        <fullName evidence="1">Uncharacterized protein</fullName>
    </submittedName>
</protein>
<gene>
    <name evidence="1" type="ORF">NPIL_387661</name>
</gene>
<accession>A0A8X6N3U8</accession>
<comment type="caution">
    <text evidence="1">The sequence shown here is derived from an EMBL/GenBank/DDBJ whole genome shotgun (WGS) entry which is preliminary data.</text>
</comment>
<evidence type="ECO:0000313" key="2">
    <source>
        <dbReference type="Proteomes" id="UP000887013"/>
    </source>
</evidence>
<dbReference type="AlphaFoldDB" id="A0A8X6N3U8"/>
<keyword evidence="2" id="KW-1185">Reference proteome</keyword>
<organism evidence="1 2">
    <name type="scientific">Nephila pilipes</name>
    <name type="common">Giant wood spider</name>
    <name type="synonym">Nephila maculata</name>
    <dbReference type="NCBI Taxonomy" id="299642"/>
    <lineage>
        <taxon>Eukaryota</taxon>
        <taxon>Metazoa</taxon>
        <taxon>Ecdysozoa</taxon>
        <taxon>Arthropoda</taxon>
        <taxon>Chelicerata</taxon>
        <taxon>Arachnida</taxon>
        <taxon>Araneae</taxon>
        <taxon>Araneomorphae</taxon>
        <taxon>Entelegynae</taxon>
        <taxon>Araneoidea</taxon>
        <taxon>Nephilidae</taxon>
        <taxon>Nephila</taxon>
    </lineage>
</organism>
<name>A0A8X6N3U8_NEPPI</name>
<dbReference type="Proteomes" id="UP000887013">
    <property type="component" value="Unassembled WGS sequence"/>
</dbReference>
<evidence type="ECO:0000313" key="1">
    <source>
        <dbReference type="EMBL" id="GFS92202.1"/>
    </source>
</evidence>
<sequence>MVPEEICTSEHVQNLLSLSLLSGPPLPARNHGLVMILRQFIKGENLPQLKNSGNRVKRAPSTSPQILKIKIRHTCLCGLLVRTKSNSPLSSEKRNSWRENF</sequence>
<dbReference type="EMBL" id="BMAW01053664">
    <property type="protein sequence ID" value="GFS92202.1"/>
    <property type="molecule type" value="Genomic_DNA"/>
</dbReference>
<proteinExistence type="predicted"/>
<reference evidence="1" key="1">
    <citation type="submission" date="2020-08" db="EMBL/GenBank/DDBJ databases">
        <title>Multicomponent nature underlies the extraordinary mechanical properties of spider dragline silk.</title>
        <authorList>
            <person name="Kono N."/>
            <person name="Nakamura H."/>
            <person name="Mori M."/>
            <person name="Yoshida Y."/>
            <person name="Ohtoshi R."/>
            <person name="Malay A.D."/>
            <person name="Moran D.A.P."/>
            <person name="Tomita M."/>
            <person name="Numata K."/>
            <person name="Arakawa K."/>
        </authorList>
    </citation>
    <scope>NUCLEOTIDE SEQUENCE</scope>
</reference>